<dbReference type="InterPro" id="IPR047187">
    <property type="entry name" value="SF1_C_Upf1"/>
</dbReference>
<evidence type="ECO:0000259" key="15">
    <source>
        <dbReference type="Pfam" id="PF21635"/>
    </source>
</evidence>
<dbReference type="Pfam" id="PF21635">
    <property type="entry name" value="Mov-10_helical"/>
    <property type="match status" value="1"/>
</dbReference>
<reference evidence="16" key="1">
    <citation type="journal article" date="2020" name="J Insects Food Feed">
        <title>The yellow mealworm (Tenebrio molitor) genome: a resource for the emerging insects as food and feed industry.</title>
        <authorList>
            <person name="Eriksson T."/>
            <person name="Andere A."/>
            <person name="Kelstrup H."/>
            <person name="Emery V."/>
            <person name="Picard C."/>
        </authorList>
    </citation>
    <scope>NUCLEOTIDE SEQUENCE</scope>
    <source>
        <strain evidence="16">Stoneville</strain>
        <tissue evidence="16">Whole head</tissue>
    </source>
</reference>
<dbReference type="GO" id="GO:0016787">
    <property type="term" value="F:hydrolase activity"/>
    <property type="evidence" value="ECO:0007669"/>
    <property type="project" value="UniProtKB-KW"/>
</dbReference>
<evidence type="ECO:0000256" key="2">
    <source>
        <dbReference type="ARBA" id="ARBA00005601"/>
    </source>
</evidence>
<feature type="domain" description="DNA2/NAM7 helicase-like C-terminal" evidence="13">
    <location>
        <begin position="1157"/>
        <end position="1350"/>
    </location>
</feature>
<evidence type="ECO:0000259" key="12">
    <source>
        <dbReference type="Pfam" id="PF13086"/>
    </source>
</evidence>
<dbReference type="Proteomes" id="UP000719412">
    <property type="component" value="Unassembled WGS sequence"/>
</dbReference>
<keyword evidence="9" id="KW-0943">RNA-mediated gene silencing</keyword>
<sequence>MNPIITVHPLTNSPTAVWDQLSKTQKSTPLPIQNPSKPVEPGKVRIVCMSDTHSLTNCFKFDVPYGDILIHAGDFTHCGQECEVIKFNDWMKSLPHRYKIVICGNHELSFDMTSAEFHYTRSRTKDEPVKDMRDLLTNCIYLEDSAVTLFGLKLYGSPWQPEHGGWAFNLSRGEQCLSKWNLIPDDTDILITHGPPLGQCDKLQENRRAGCVELLATVQKRVKPKYHVFGHIHEGYGMCTDGEVVYVNAATCNVNYMPKNLPIVFDVPLPEDEAYNVIKECEEKPASPEEEEDLVKDIGSYEVSYRVGKITEVSDGACRVDNLYDFKSHLDNLAVGTKISYQLMCSQGEVKVVDVHVIENGWNVVETGKRSWHERTLVCSVESREGRILSLSPGNLTVNLDDVCSAFIPIVGDWVELDVKCEVDENVVDLTGKVLEINRLQPLRPQVKLGQVSLWNPNDESGLMDKNIFFNKDSLYCGYIPVRGDKVVAEIIESNQGRCSWRALKIIPDYLHQKEAKDINTLNEECKDTHDSLSITDNISLTFLKLGAIKVFTVEVESQEEIQLVCIELPIINGQCRLVENIDHYTLQPKQPLTIRFDCKAKSAGETRELLIFHFENFKIKRWVDINVVSNRPQNVRENKNARKHVVSRDKREVIRGQKVYTAARFVPLRMPDFVVPERVLNLITKYKTEKNSNVLKTELERMKPCLVSTLNYMNYEDKFHTLLHLDEIHMMLEMQNYDQQRACFVRSGEFLLLEIENLAERRPSVIQGDRVIARSISDPKSPDYEGFIHKTGKNHVFIKFSQIFHDSYDGEDYSVFIVASRVTYRRKHFAVNLAVRNLGKDWLFPSRIVEKEPQLDFVVDSYVDCLNSSSESDDLDTSDSKSHNIIGKQRLLEKIRQFQQSTEDRVPIRKLEWYNKSLNYYQKEAVRNILLGVCRPLPYIIFGPPGTGKTVTIVETVLQILRLMPHSRILVSAPSNSAADLLAVRLIDSGVLKPGDLVRLLATSAVPFVSTKLAPYCATANIEREGTETSVPVMTANGLILGYSSAVLGRHRITVCTCSSAGLLYSMGFSKGHFSHIVVDEAGQTSEPSVLIPLAFLDISSGQAVLAGDPMQLGPVVLSQIAADYGLEESYLERVISRFPYIRDSQSFPKTCGYDPRLITKLIYNYRSLPDLLKLPSVLFYNDDLKPTISEQDSKEAAILEKLQEMLPRTGDDKIASIVFHGVFGENFQAEDSPSWFNPNEAAQVFYYVNELYRLGLTESDIGIITPYKAQTKQLIELFKEAEFNLPKIGTVEEFQGQEFNVIILSTVRSNKKYLASDIKYTMGFISSPRRLNVSITRAKALMIIVGNPQLLSVDRCWRSVIKYCTDKGSFVGSSAK</sequence>
<evidence type="ECO:0000256" key="8">
    <source>
        <dbReference type="ARBA" id="ARBA00022840"/>
    </source>
</evidence>
<dbReference type="PANTHER" id="PTHR45418:SF1">
    <property type="entry name" value="CANCER_TESTIS ANTIGEN 55"/>
    <property type="match status" value="1"/>
</dbReference>
<dbReference type="InterPro" id="IPR027417">
    <property type="entry name" value="P-loop_NTPase"/>
</dbReference>
<dbReference type="Pfam" id="PF00149">
    <property type="entry name" value="Metallophos"/>
    <property type="match status" value="1"/>
</dbReference>
<dbReference type="Pfam" id="PF21634">
    <property type="entry name" value="MOV-10_beta-barrel"/>
    <property type="match status" value="1"/>
</dbReference>
<evidence type="ECO:0000256" key="3">
    <source>
        <dbReference type="ARBA" id="ARBA00012552"/>
    </source>
</evidence>
<dbReference type="GO" id="GO:0005524">
    <property type="term" value="F:ATP binding"/>
    <property type="evidence" value="ECO:0007669"/>
    <property type="project" value="UniProtKB-KW"/>
</dbReference>
<dbReference type="Pfam" id="PF13086">
    <property type="entry name" value="AAA_11"/>
    <property type="match status" value="2"/>
</dbReference>
<gene>
    <name evidence="16" type="ORF">GEV33_002389</name>
</gene>
<dbReference type="CDD" id="cd07379">
    <property type="entry name" value="MPP_239FB"/>
    <property type="match status" value="1"/>
</dbReference>
<evidence type="ECO:0000313" key="16">
    <source>
        <dbReference type="EMBL" id="KAH0820401.1"/>
    </source>
</evidence>
<feature type="domain" description="Calcineurin-like phosphoesterase" evidence="11">
    <location>
        <begin position="45"/>
        <end position="234"/>
    </location>
</feature>
<name>A0A8J6LPF7_TENMO</name>
<dbReference type="InterPro" id="IPR049080">
    <property type="entry name" value="MOV-10-like_beta-barrel"/>
</dbReference>
<keyword evidence="6" id="KW-0378">Hydrolase</keyword>
<dbReference type="EMBL" id="JABDTM020011990">
    <property type="protein sequence ID" value="KAH0820401.1"/>
    <property type="molecule type" value="Genomic_DNA"/>
</dbReference>
<reference evidence="16" key="2">
    <citation type="submission" date="2021-08" db="EMBL/GenBank/DDBJ databases">
        <authorList>
            <person name="Eriksson T."/>
        </authorList>
    </citation>
    <scope>NUCLEOTIDE SEQUENCE</scope>
    <source>
        <strain evidence="16">Stoneville</strain>
        <tissue evidence="16">Whole head</tissue>
    </source>
</reference>
<evidence type="ECO:0000259" key="11">
    <source>
        <dbReference type="Pfam" id="PF00149"/>
    </source>
</evidence>
<organism evidence="16 17">
    <name type="scientific">Tenebrio molitor</name>
    <name type="common">Yellow mealworm beetle</name>
    <dbReference type="NCBI Taxonomy" id="7067"/>
    <lineage>
        <taxon>Eukaryota</taxon>
        <taxon>Metazoa</taxon>
        <taxon>Ecdysozoa</taxon>
        <taxon>Arthropoda</taxon>
        <taxon>Hexapoda</taxon>
        <taxon>Insecta</taxon>
        <taxon>Pterygota</taxon>
        <taxon>Neoptera</taxon>
        <taxon>Endopterygota</taxon>
        <taxon>Coleoptera</taxon>
        <taxon>Polyphaga</taxon>
        <taxon>Cucujiformia</taxon>
        <taxon>Tenebrionidae</taxon>
        <taxon>Tenebrio</taxon>
    </lineage>
</organism>
<dbReference type="GO" id="GO:0003724">
    <property type="term" value="F:RNA helicase activity"/>
    <property type="evidence" value="ECO:0007669"/>
    <property type="project" value="UniProtKB-EC"/>
</dbReference>
<comment type="subcellular location">
    <subcellularLocation>
        <location evidence="1">Cytoplasm</location>
    </subcellularLocation>
</comment>
<dbReference type="CDD" id="cd18078">
    <property type="entry name" value="DEXXQc_Mov10L1"/>
    <property type="match status" value="1"/>
</dbReference>
<evidence type="ECO:0000256" key="1">
    <source>
        <dbReference type="ARBA" id="ARBA00004496"/>
    </source>
</evidence>
<dbReference type="SUPFAM" id="SSF56300">
    <property type="entry name" value="Metallo-dependent phosphatases"/>
    <property type="match status" value="1"/>
</dbReference>
<dbReference type="SUPFAM" id="SSF52540">
    <property type="entry name" value="P-loop containing nucleoside triphosphate hydrolases"/>
    <property type="match status" value="1"/>
</dbReference>
<feature type="domain" description="DNA2/NAM7 helicase helicase" evidence="12">
    <location>
        <begin position="1046"/>
        <end position="1121"/>
    </location>
</feature>
<evidence type="ECO:0000313" key="17">
    <source>
        <dbReference type="Proteomes" id="UP000719412"/>
    </source>
</evidence>
<dbReference type="Gene3D" id="3.40.50.300">
    <property type="entry name" value="P-loop containing nucleotide triphosphate hydrolases"/>
    <property type="match status" value="2"/>
</dbReference>
<keyword evidence="7" id="KW-0347">Helicase</keyword>
<dbReference type="Gene3D" id="3.60.21.10">
    <property type="match status" value="1"/>
</dbReference>
<keyword evidence="4" id="KW-0963">Cytoplasm</keyword>
<dbReference type="GO" id="GO:0005737">
    <property type="term" value="C:cytoplasm"/>
    <property type="evidence" value="ECO:0007669"/>
    <property type="project" value="UniProtKB-SubCell"/>
</dbReference>
<dbReference type="InterPro" id="IPR029052">
    <property type="entry name" value="Metallo-depent_PP-like"/>
</dbReference>
<dbReference type="InterPro" id="IPR041677">
    <property type="entry name" value="DNA2/NAM7_AAA_11"/>
</dbReference>
<proteinExistence type="inferred from homology"/>
<evidence type="ECO:0000256" key="4">
    <source>
        <dbReference type="ARBA" id="ARBA00022490"/>
    </source>
</evidence>
<accession>A0A8J6LPF7</accession>
<feature type="domain" description="DNA2/NAM7 helicase helicase" evidence="12">
    <location>
        <begin position="919"/>
        <end position="1025"/>
    </location>
</feature>
<keyword evidence="8" id="KW-0067">ATP-binding</keyword>
<evidence type="ECO:0000259" key="14">
    <source>
        <dbReference type="Pfam" id="PF21634"/>
    </source>
</evidence>
<keyword evidence="5" id="KW-0547">Nucleotide-binding</keyword>
<evidence type="ECO:0000259" key="13">
    <source>
        <dbReference type="Pfam" id="PF13087"/>
    </source>
</evidence>
<comment type="caution">
    <text evidence="16">The sequence shown here is derived from an EMBL/GenBank/DDBJ whole genome shotgun (WGS) entry which is preliminary data.</text>
</comment>
<evidence type="ECO:0000256" key="5">
    <source>
        <dbReference type="ARBA" id="ARBA00022741"/>
    </source>
</evidence>
<feature type="domain" description="Helicase MOV-10 helical" evidence="15">
    <location>
        <begin position="673"/>
        <end position="733"/>
    </location>
</feature>
<keyword evidence="17" id="KW-1185">Reference proteome</keyword>
<dbReference type="GO" id="GO:0031047">
    <property type="term" value="P:regulatory ncRNA-mediated gene silencing"/>
    <property type="evidence" value="ECO:0007669"/>
    <property type="project" value="UniProtKB-KW"/>
</dbReference>
<dbReference type="PANTHER" id="PTHR45418">
    <property type="entry name" value="CANCER/TESTIS ANTIGEN 55"/>
    <property type="match status" value="1"/>
</dbReference>
<dbReference type="Pfam" id="PF13087">
    <property type="entry name" value="AAA_12"/>
    <property type="match status" value="1"/>
</dbReference>
<dbReference type="CDD" id="cd18808">
    <property type="entry name" value="SF1_C_Upf1"/>
    <property type="match status" value="1"/>
</dbReference>
<feature type="domain" description="Helicase MOV-10-like beta-barrel" evidence="14">
    <location>
        <begin position="738"/>
        <end position="814"/>
    </location>
</feature>
<dbReference type="InterPro" id="IPR041679">
    <property type="entry name" value="DNA2/NAM7-like_C"/>
</dbReference>
<dbReference type="InterPro" id="IPR004843">
    <property type="entry name" value="Calcineurin-like_PHP"/>
</dbReference>
<evidence type="ECO:0000256" key="6">
    <source>
        <dbReference type="ARBA" id="ARBA00022801"/>
    </source>
</evidence>
<comment type="similarity">
    <text evidence="2">Belongs to the DNA2/NAM7 helicase family. SDE3 subfamily.</text>
</comment>
<dbReference type="InterPro" id="IPR049079">
    <property type="entry name" value="Mov-10_helical"/>
</dbReference>
<evidence type="ECO:0000256" key="10">
    <source>
        <dbReference type="ARBA" id="ARBA00047984"/>
    </source>
</evidence>
<evidence type="ECO:0000256" key="9">
    <source>
        <dbReference type="ARBA" id="ARBA00023158"/>
    </source>
</evidence>
<protein>
    <recommendedName>
        <fullName evidence="3">RNA helicase</fullName>
        <ecNumber evidence="3">3.6.4.13</ecNumber>
    </recommendedName>
</protein>
<dbReference type="EC" id="3.6.4.13" evidence="3"/>
<comment type="catalytic activity">
    <reaction evidence="10">
        <text>ATP + H2O = ADP + phosphate + H(+)</text>
        <dbReference type="Rhea" id="RHEA:13065"/>
        <dbReference type="ChEBI" id="CHEBI:15377"/>
        <dbReference type="ChEBI" id="CHEBI:15378"/>
        <dbReference type="ChEBI" id="CHEBI:30616"/>
        <dbReference type="ChEBI" id="CHEBI:43474"/>
        <dbReference type="ChEBI" id="CHEBI:456216"/>
        <dbReference type="EC" id="3.6.4.13"/>
    </reaction>
</comment>
<evidence type="ECO:0000256" key="7">
    <source>
        <dbReference type="ARBA" id="ARBA00022806"/>
    </source>
</evidence>